<comment type="caution">
    <text evidence="1">The sequence shown here is derived from an EMBL/GenBank/DDBJ whole genome shotgun (WGS) entry which is preliminary data.</text>
</comment>
<evidence type="ECO:0000313" key="1">
    <source>
        <dbReference type="EMBL" id="MBM6920201.1"/>
    </source>
</evidence>
<organism evidence="1 2">
    <name type="scientific">Merdimmobilis hominis</name>
    <dbReference type="NCBI Taxonomy" id="2897707"/>
    <lineage>
        <taxon>Bacteria</taxon>
        <taxon>Bacillati</taxon>
        <taxon>Bacillota</taxon>
        <taxon>Clostridia</taxon>
        <taxon>Eubacteriales</taxon>
        <taxon>Oscillospiraceae</taxon>
        <taxon>Merdimmobilis</taxon>
    </lineage>
</organism>
<reference evidence="1" key="2">
    <citation type="journal article" date="2021" name="Sci. Rep.">
        <title>The distribution of antibiotic resistance genes in chicken gut microbiota commensals.</title>
        <authorList>
            <person name="Juricova H."/>
            <person name="Matiasovicova J."/>
            <person name="Kubasova T."/>
            <person name="Cejkova D."/>
            <person name="Rychlik I."/>
        </authorList>
    </citation>
    <scope>NUCLEOTIDE SEQUENCE</scope>
    <source>
        <strain evidence="1">An559</strain>
    </source>
</reference>
<dbReference type="Proteomes" id="UP000774750">
    <property type="component" value="Unassembled WGS sequence"/>
</dbReference>
<dbReference type="EMBL" id="JACJKY010000004">
    <property type="protein sequence ID" value="MBM6920201.1"/>
    <property type="molecule type" value="Genomic_DNA"/>
</dbReference>
<dbReference type="AlphaFoldDB" id="A0A939BDU1"/>
<dbReference type="RefSeq" id="WP_204444758.1">
    <property type="nucleotide sequence ID" value="NZ_JACJKY010000004.1"/>
</dbReference>
<name>A0A939BDU1_9FIRM</name>
<gene>
    <name evidence="1" type="ORF">H6A12_03385</name>
</gene>
<evidence type="ECO:0000313" key="2">
    <source>
        <dbReference type="Proteomes" id="UP000774750"/>
    </source>
</evidence>
<reference evidence="1" key="1">
    <citation type="submission" date="2020-08" db="EMBL/GenBank/DDBJ databases">
        <authorList>
            <person name="Cejkova D."/>
            <person name="Kubasova T."/>
            <person name="Jahodarova E."/>
            <person name="Rychlik I."/>
        </authorList>
    </citation>
    <scope>NUCLEOTIDE SEQUENCE</scope>
    <source>
        <strain evidence="1">An559</strain>
    </source>
</reference>
<accession>A0A939BDU1</accession>
<sequence length="125" mass="14477">MLHFIQTPVVKKLKTTDDFYHGIILNMESYVAKGIEYLSVSIGMEEHIFKTSVRAIIDTDHPLYKIGLDLLLNEFPEGTELSEDDFLNLAIRFKVADVNDMYSRLTVVEYDEGIDAESCKRYKRH</sequence>
<protein>
    <submittedName>
        <fullName evidence="1">Uncharacterized protein</fullName>
    </submittedName>
</protein>
<proteinExistence type="predicted"/>
<keyword evidence="2" id="KW-1185">Reference proteome</keyword>